<dbReference type="AlphaFoldDB" id="A0A1H5T7T5"/>
<name>A0A1H5T7T5_9FLAO</name>
<gene>
    <name evidence="2" type="ORF">SAMN05421847_0393</name>
</gene>
<protein>
    <submittedName>
        <fullName evidence="2">Uncharacterized protein</fullName>
    </submittedName>
</protein>
<feature type="transmembrane region" description="Helical" evidence="1">
    <location>
        <begin position="41"/>
        <end position="60"/>
    </location>
</feature>
<dbReference type="RefSeq" id="WP_103912426.1">
    <property type="nucleotide sequence ID" value="NZ_FNUS01000001.1"/>
</dbReference>
<keyword evidence="3" id="KW-1185">Reference proteome</keyword>
<keyword evidence="1" id="KW-0472">Membrane</keyword>
<evidence type="ECO:0000313" key="3">
    <source>
        <dbReference type="Proteomes" id="UP000236738"/>
    </source>
</evidence>
<evidence type="ECO:0000313" key="2">
    <source>
        <dbReference type="EMBL" id="SEF58875.1"/>
    </source>
</evidence>
<dbReference type="Proteomes" id="UP000236738">
    <property type="component" value="Unassembled WGS sequence"/>
</dbReference>
<reference evidence="3" key="1">
    <citation type="submission" date="2016-10" db="EMBL/GenBank/DDBJ databases">
        <authorList>
            <person name="Varghese N."/>
            <person name="Submissions S."/>
        </authorList>
    </citation>
    <scope>NUCLEOTIDE SEQUENCE [LARGE SCALE GENOMIC DNA]</scope>
    <source>
        <strain evidence="3">DSM 21580</strain>
    </source>
</reference>
<keyword evidence="1" id="KW-1133">Transmembrane helix</keyword>
<evidence type="ECO:0000256" key="1">
    <source>
        <dbReference type="SAM" id="Phobius"/>
    </source>
</evidence>
<dbReference type="EMBL" id="FNUS01000001">
    <property type="protein sequence ID" value="SEF58875.1"/>
    <property type="molecule type" value="Genomic_DNA"/>
</dbReference>
<proteinExistence type="predicted"/>
<accession>A0A1H5T7T5</accession>
<organism evidence="2 3">
    <name type="scientific">Halpernia humi</name>
    <dbReference type="NCBI Taxonomy" id="493375"/>
    <lineage>
        <taxon>Bacteria</taxon>
        <taxon>Pseudomonadati</taxon>
        <taxon>Bacteroidota</taxon>
        <taxon>Flavobacteriia</taxon>
        <taxon>Flavobacteriales</taxon>
        <taxon>Weeksellaceae</taxon>
        <taxon>Chryseobacterium group</taxon>
        <taxon>Halpernia</taxon>
    </lineage>
</organism>
<sequence>MKSKFTIKAFLPIILLFPFVYLIFLLLPIVLKENTGYDDKIFVILFPIFLIFIVVILFYGEIRTKFIIVEINKYEIKVKKFLGLFTKSYKVNEIQGWKYSHLASKDRIYEYLYIYKNGKKIIKISQFYHANYSKLKNQIQQNFKNLGYEKFSFKDEFKEFFK</sequence>
<keyword evidence="1" id="KW-0812">Transmembrane</keyword>
<feature type="transmembrane region" description="Helical" evidence="1">
    <location>
        <begin position="9"/>
        <end position="29"/>
    </location>
</feature>
<dbReference type="OrthoDB" id="1260533at2"/>